<dbReference type="InterPro" id="IPR050525">
    <property type="entry name" value="ECM_Assembly_Org"/>
</dbReference>
<dbReference type="EMBL" id="AMQN01000337">
    <property type="status" value="NOT_ANNOTATED_CDS"/>
    <property type="molecule type" value="Genomic_DNA"/>
</dbReference>
<dbReference type="EnsemblMetazoa" id="CapteT143702">
    <property type="protein sequence ID" value="CapteP143702"/>
    <property type="gene ID" value="CapteG143702"/>
</dbReference>
<feature type="non-terminal residue" evidence="7">
    <location>
        <position position="1"/>
    </location>
</feature>
<reference evidence="7 9" key="2">
    <citation type="journal article" date="2013" name="Nature">
        <title>Insights into bilaterian evolution from three spiralian genomes.</title>
        <authorList>
            <person name="Simakov O."/>
            <person name="Marletaz F."/>
            <person name="Cho S.J."/>
            <person name="Edsinger-Gonzales E."/>
            <person name="Havlak P."/>
            <person name="Hellsten U."/>
            <person name="Kuo D.H."/>
            <person name="Larsson T."/>
            <person name="Lv J."/>
            <person name="Arendt D."/>
            <person name="Savage R."/>
            <person name="Osoegawa K."/>
            <person name="de Jong P."/>
            <person name="Grimwood J."/>
            <person name="Chapman J.A."/>
            <person name="Shapiro H."/>
            <person name="Aerts A."/>
            <person name="Otillar R.P."/>
            <person name="Terry A.Y."/>
            <person name="Boore J.L."/>
            <person name="Grigoriev I.V."/>
            <person name="Lindberg D.R."/>
            <person name="Seaver E.C."/>
            <person name="Weisblat D.A."/>
            <person name="Putnam N.H."/>
            <person name="Rokhsar D.S."/>
        </authorList>
    </citation>
    <scope>NUCLEOTIDE SEQUENCE</scope>
    <source>
        <strain evidence="7 9">I ESC-2004</strain>
    </source>
</reference>
<keyword evidence="2" id="KW-0964">Secreted</keyword>
<dbReference type="SMART" id="SM00327">
    <property type="entry name" value="VWA"/>
    <property type="match status" value="1"/>
</dbReference>
<dbReference type="Pfam" id="PF00092">
    <property type="entry name" value="VWA"/>
    <property type="match status" value="1"/>
</dbReference>
<dbReference type="EMBL" id="KB310317">
    <property type="protein sequence ID" value="ELT91892.1"/>
    <property type="molecule type" value="Genomic_DNA"/>
</dbReference>
<dbReference type="InterPro" id="IPR036465">
    <property type="entry name" value="vWFA_dom_sf"/>
</dbReference>
<name>R7TEI8_CAPTE</name>
<keyword evidence="5" id="KW-0325">Glycoprotein</keyword>
<dbReference type="Proteomes" id="UP000014760">
    <property type="component" value="Unassembled WGS sequence"/>
</dbReference>
<evidence type="ECO:0000313" key="8">
    <source>
        <dbReference type="EnsemblMetazoa" id="CapteP143702"/>
    </source>
</evidence>
<keyword evidence="9" id="KW-1185">Reference proteome</keyword>
<dbReference type="AlphaFoldDB" id="R7TEI8"/>
<dbReference type="FunFam" id="3.40.50.410:FF:000004">
    <property type="entry name" value="collagen alpha-6(VI) chain"/>
    <property type="match status" value="1"/>
</dbReference>
<evidence type="ECO:0000259" key="6">
    <source>
        <dbReference type="PROSITE" id="PS50234"/>
    </source>
</evidence>
<dbReference type="CDD" id="cd01472">
    <property type="entry name" value="vWA_collagen"/>
    <property type="match status" value="1"/>
</dbReference>
<accession>R7TEI8</accession>
<evidence type="ECO:0000256" key="4">
    <source>
        <dbReference type="ARBA" id="ARBA00022737"/>
    </source>
</evidence>
<comment type="subcellular location">
    <subcellularLocation>
        <location evidence="1">Secreted</location>
    </subcellularLocation>
</comment>
<dbReference type="OrthoDB" id="6132182at2759"/>
<evidence type="ECO:0000313" key="9">
    <source>
        <dbReference type="Proteomes" id="UP000014760"/>
    </source>
</evidence>
<dbReference type="PANTHER" id="PTHR24020">
    <property type="entry name" value="COLLAGEN ALPHA"/>
    <property type="match status" value="1"/>
</dbReference>
<keyword evidence="4" id="KW-0677">Repeat</keyword>
<dbReference type="STRING" id="283909.R7TEI8"/>
<dbReference type="PROSITE" id="PS50234">
    <property type="entry name" value="VWFA"/>
    <property type="match status" value="1"/>
</dbReference>
<gene>
    <name evidence="7" type="ORF">CAPTEDRAFT_143702</name>
</gene>
<feature type="domain" description="VWFA" evidence="6">
    <location>
        <begin position="1"/>
        <end position="179"/>
    </location>
</feature>
<evidence type="ECO:0000256" key="5">
    <source>
        <dbReference type="ARBA" id="ARBA00023180"/>
    </source>
</evidence>
<dbReference type="HOGENOM" id="CLU_008905_4_0_1"/>
<sequence>DLCFMLDGSGSVGKKNFGKIKEFLSNVVDRFDIGPQNTRIAVIQYSTDSVIEFDFDDYKTKEEVMDAIEGIEYEGGGTMTHKALDQMRTELFTEAGGARSQLEGHPRVCVMLTDGKSNKPSSTVKSALEVHDSDITVLTVAIGRTIDKNELGVIASAPECLNMFFIEDFDEVSALKDAIEQKTCSGIVLRQLNYNFYPDISI</sequence>
<dbReference type="GO" id="GO:0005576">
    <property type="term" value="C:extracellular region"/>
    <property type="evidence" value="ECO:0007669"/>
    <property type="project" value="UniProtKB-SubCell"/>
</dbReference>
<dbReference type="OMA" id="ARTGSMN"/>
<dbReference type="PANTHER" id="PTHR24020:SF20">
    <property type="entry name" value="PH DOMAIN-CONTAINING PROTEIN"/>
    <property type="match status" value="1"/>
</dbReference>
<keyword evidence="3" id="KW-0732">Signal</keyword>
<proteinExistence type="predicted"/>
<reference evidence="9" key="1">
    <citation type="submission" date="2012-12" db="EMBL/GenBank/DDBJ databases">
        <authorList>
            <person name="Hellsten U."/>
            <person name="Grimwood J."/>
            <person name="Chapman J.A."/>
            <person name="Shapiro H."/>
            <person name="Aerts A."/>
            <person name="Otillar R.P."/>
            <person name="Terry A.Y."/>
            <person name="Boore J.L."/>
            <person name="Simakov O."/>
            <person name="Marletaz F."/>
            <person name="Cho S.-J."/>
            <person name="Edsinger-Gonzales E."/>
            <person name="Havlak P."/>
            <person name="Kuo D.-H."/>
            <person name="Larsson T."/>
            <person name="Lv J."/>
            <person name="Arendt D."/>
            <person name="Savage R."/>
            <person name="Osoegawa K."/>
            <person name="de Jong P."/>
            <person name="Lindberg D.R."/>
            <person name="Seaver E.C."/>
            <person name="Weisblat D.A."/>
            <person name="Putnam N.H."/>
            <person name="Grigoriev I.V."/>
            <person name="Rokhsar D.S."/>
        </authorList>
    </citation>
    <scope>NUCLEOTIDE SEQUENCE</scope>
    <source>
        <strain evidence="9">I ESC-2004</strain>
    </source>
</reference>
<dbReference type="InterPro" id="IPR002035">
    <property type="entry name" value="VWF_A"/>
</dbReference>
<dbReference type="Gene3D" id="3.40.50.410">
    <property type="entry name" value="von Willebrand factor, type A domain"/>
    <property type="match status" value="1"/>
</dbReference>
<evidence type="ECO:0000256" key="1">
    <source>
        <dbReference type="ARBA" id="ARBA00004613"/>
    </source>
</evidence>
<evidence type="ECO:0000256" key="2">
    <source>
        <dbReference type="ARBA" id="ARBA00022525"/>
    </source>
</evidence>
<organism evidence="7">
    <name type="scientific">Capitella teleta</name>
    <name type="common">Polychaete worm</name>
    <dbReference type="NCBI Taxonomy" id="283909"/>
    <lineage>
        <taxon>Eukaryota</taxon>
        <taxon>Metazoa</taxon>
        <taxon>Spiralia</taxon>
        <taxon>Lophotrochozoa</taxon>
        <taxon>Annelida</taxon>
        <taxon>Polychaeta</taxon>
        <taxon>Sedentaria</taxon>
        <taxon>Scolecida</taxon>
        <taxon>Capitellidae</taxon>
        <taxon>Capitella</taxon>
    </lineage>
</organism>
<evidence type="ECO:0000313" key="7">
    <source>
        <dbReference type="EMBL" id="ELT91892.1"/>
    </source>
</evidence>
<evidence type="ECO:0000256" key="3">
    <source>
        <dbReference type="ARBA" id="ARBA00022729"/>
    </source>
</evidence>
<dbReference type="SUPFAM" id="SSF53300">
    <property type="entry name" value="vWA-like"/>
    <property type="match status" value="1"/>
</dbReference>
<protein>
    <recommendedName>
        <fullName evidence="6">VWFA domain-containing protein</fullName>
    </recommendedName>
</protein>
<reference evidence="8" key="3">
    <citation type="submission" date="2015-06" db="UniProtKB">
        <authorList>
            <consortium name="EnsemblMetazoa"/>
        </authorList>
    </citation>
    <scope>IDENTIFICATION</scope>
</reference>